<dbReference type="InterPro" id="IPR001736">
    <property type="entry name" value="PLipase_D/transphosphatidylase"/>
</dbReference>
<dbReference type="PANTHER" id="PTHR43856:SF1">
    <property type="entry name" value="MITOCHONDRIAL CARDIOLIPIN HYDROLASE"/>
    <property type="match status" value="1"/>
</dbReference>
<dbReference type="Gene3D" id="3.30.870.10">
    <property type="entry name" value="Endonuclease Chain A"/>
    <property type="match status" value="2"/>
</dbReference>
<evidence type="ECO:0000259" key="7">
    <source>
        <dbReference type="PROSITE" id="PS50035"/>
    </source>
</evidence>
<organism evidence="8 9">
    <name type="scientific">Aerophobetes bacterium</name>
    <dbReference type="NCBI Taxonomy" id="2030807"/>
    <lineage>
        <taxon>Bacteria</taxon>
        <taxon>Candidatus Aerophobota</taxon>
    </lineage>
</organism>
<gene>
    <name evidence="8" type="ORF">E3J84_02070</name>
</gene>
<evidence type="ECO:0000256" key="1">
    <source>
        <dbReference type="ARBA" id="ARBA00000798"/>
    </source>
</evidence>
<reference evidence="8 9" key="1">
    <citation type="submission" date="2019-03" db="EMBL/GenBank/DDBJ databases">
        <title>Metabolic potential of uncultured bacteria and archaea associated with petroleum seepage in deep-sea sediments.</title>
        <authorList>
            <person name="Dong X."/>
            <person name="Hubert C."/>
        </authorList>
    </citation>
    <scope>NUCLEOTIDE SEQUENCE [LARGE SCALE GENOMIC DNA]</scope>
    <source>
        <strain evidence="8">E44_bin7</strain>
    </source>
</reference>
<evidence type="ECO:0000313" key="9">
    <source>
        <dbReference type="Proteomes" id="UP000316360"/>
    </source>
</evidence>
<feature type="domain" description="PLD phosphodiesterase" evidence="7">
    <location>
        <begin position="127"/>
        <end position="154"/>
    </location>
</feature>
<evidence type="ECO:0000256" key="2">
    <source>
        <dbReference type="ARBA" id="ARBA00008664"/>
    </source>
</evidence>
<comment type="similarity">
    <text evidence="2">Belongs to the phospholipase D family.</text>
</comment>
<sequence>MDYRRMQSRDWRRLFLLILFLFSLFFLCGCGENLQPVVFPPKEPYVAYFSPQDSLYPHLVYLIQEAKESVYAAFYKIELKEVSRALIEAHKRGVKVRVFTDDMTSWDKESQFGELNEFHLIKKDKDPESLMHHKFCLIDEEIVWTGSFNPTSKGSFKENNNVVVIKSRTLATEFMKEFEKLWEGKPSSPANFSHSQISLNGAQAEAYFSLYDNPEEAIVKELEKAKESIHFALFTFTSPEIAHALIHKFAENVEVKGIMEKEQDSSFSQYRSLKKLRMSIKEDGNFYFMHHKFFIIDKNIVITRSFNPTWRANYQNRENLLIIQSSSLAAQYEEEFTRLWKEAINR</sequence>
<dbReference type="EMBL" id="SOKJ01000109">
    <property type="protein sequence ID" value="TET12094.1"/>
    <property type="molecule type" value="Genomic_DNA"/>
</dbReference>
<proteinExistence type="inferred from homology"/>
<comment type="caution">
    <text evidence="8">The sequence shown here is derived from an EMBL/GenBank/DDBJ whole genome shotgun (WGS) entry which is preliminary data.</text>
</comment>
<comment type="catalytic activity">
    <reaction evidence="1">
        <text>a 1,2-diacyl-sn-glycero-3-phosphocholine + H2O = a 1,2-diacyl-sn-glycero-3-phosphate + choline + H(+)</text>
        <dbReference type="Rhea" id="RHEA:14445"/>
        <dbReference type="ChEBI" id="CHEBI:15354"/>
        <dbReference type="ChEBI" id="CHEBI:15377"/>
        <dbReference type="ChEBI" id="CHEBI:15378"/>
        <dbReference type="ChEBI" id="CHEBI:57643"/>
        <dbReference type="ChEBI" id="CHEBI:58608"/>
        <dbReference type="EC" id="3.1.4.4"/>
    </reaction>
</comment>
<keyword evidence="6" id="KW-0443">Lipid metabolism</keyword>
<dbReference type="SUPFAM" id="SSF56024">
    <property type="entry name" value="Phospholipase D/nuclease"/>
    <property type="match status" value="2"/>
</dbReference>
<dbReference type="PROSITE" id="PS51257">
    <property type="entry name" value="PROKAR_LIPOPROTEIN"/>
    <property type="match status" value="1"/>
</dbReference>
<evidence type="ECO:0000256" key="4">
    <source>
        <dbReference type="ARBA" id="ARBA00022801"/>
    </source>
</evidence>
<dbReference type="GO" id="GO:0016891">
    <property type="term" value="F:RNA endonuclease activity producing 5'-phosphomonoesters, hydrolytic mechanism"/>
    <property type="evidence" value="ECO:0007669"/>
    <property type="project" value="TreeGrafter"/>
</dbReference>
<keyword evidence="4" id="KW-0378">Hydrolase</keyword>
<keyword evidence="5" id="KW-0442">Lipid degradation</keyword>
<dbReference type="PROSITE" id="PS50035">
    <property type="entry name" value="PLD"/>
    <property type="match status" value="1"/>
</dbReference>
<dbReference type="EC" id="3.1.4.4" evidence="3"/>
<dbReference type="PANTHER" id="PTHR43856">
    <property type="entry name" value="CARDIOLIPIN HYDROLASE"/>
    <property type="match status" value="1"/>
</dbReference>
<dbReference type="Proteomes" id="UP000316360">
    <property type="component" value="Unassembled WGS sequence"/>
</dbReference>
<dbReference type="SMART" id="SM00155">
    <property type="entry name" value="PLDc"/>
    <property type="match status" value="2"/>
</dbReference>
<dbReference type="AlphaFoldDB" id="A0A523S240"/>
<dbReference type="GO" id="GO:0004630">
    <property type="term" value="F:phospholipase D activity"/>
    <property type="evidence" value="ECO:0007669"/>
    <property type="project" value="UniProtKB-EC"/>
</dbReference>
<dbReference type="Pfam" id="PF13091">
    <property type="entry name" value="PLDc_2"/>
    <property type="match status" value="2"/>
</dbReference>
<evidence type="ECO:0000256" key="6">
    <source>
        <dbReference type="ARBA" id="ARBA00023098"/>
    </source>
</evidence>
<name>A0A523S240_UNCAE</name>
<dbReference type="InterPro" id="IPR025202">
    <property type="entry name" value="PLD-like_dom"/>
</dbReference>
<evidence type="ECO:0000256" key="5">
    <source>
        <dbReference type="ARBA" id="ARBA00022963"/>
    </source>
</evidence>
<evidence type="ECO:0000256" key="3">
    <source>
        <dbReference type="ARBA" id="ARBA00012027"/>
    </source>
</evidence>
<dbReference type="GO" id="GO:0016042">
    <property type="term" value="P:lipid catabolic process"/>
    <property type="evidence" value="ECO:0007669"/>
    <property type="project" value="UniProtKB-KW"/>
</dbReference>
<accession>A0A523S240</accession>
<dbReference type="GO" id="GO:0006793">
    <property type="term" value="P:phosphorus metabolic process"/>
    <property type="evidence" value="ECO:0007669"/>
    <property type="project" value="UniProtKB-ARBA"/>
</dbReference>
<dbReference type="InterPro" id="IPR051406">
    <property type="entry name" value="PLD_domain"/>
</dbReference>
<evidence type="ECO:0000313" key="8">
    <source>
        <dbReference type="EMBL" id="TET12094.1"/>
    </source>
</evidence>
<protein>
    <recommendedName>
        <fullName evidence="3">phospholipase D</fullName>
        <ecNumber evidence="3">3.1.4.4</ecNumber>
    </recommendedName>
</protein>